<comment type="caution">
    <text evidence="6">The sequence shown here is derived from an EMBL/GenBank/DDBJ whole genome shotgun (WGS) entry which is preliminary data.</text>
</comment>
<feature type="compositionally biased region" description="Polar residues" evidence="5">
    <location>
        <begin position="362"/>
        <end position="373"/>
    </location>
</feature>
<evidence type="ECO:0000256" key="5">
    <source>
        <dbReference type="SAM" id="MobiDB-lite"/>
    </source>
</evidence>
<feature type="compositionally biased region" description="Basic residues" evidence="5">
    <location>
        <begin position="394"/>
        <end position="403"/>
    </location>
</feature>
<dbReference type="InterPro" id="IPR015943">
    <property type="entry name" value="WD40/YVTN_repeat-like_dom_sf"/>
</dbReference>
<dbReference type="SUPFAM" id="SSF50978">
    <property type="entry name" value="WD40 repeat-like"/>
    <property type="match status" value="1"/>
</dbReference>
<evidence type="ECO:0000313" key="6">
    <source>
        <dbReference type="EMBL" id="KAL0071451.1"/>
    </source>
</evidence>
<comment type="subunit">
    <text evidence="3">Component of the pre-66S ribosomal particle.</text>
</comment>
<comment type="function">
    <text evidence="1">Involved in the biogenesis of the 60S ribosomal subunit.</text>
</comment>
<evidence type="ECO:0000256" key="1">
    <source>
        <dbReference type="ARBA" id="ARBA00002889"/>
    </source>
</evidence>
<dbReference type="InterPro" id="IPR036322">
    <property type="entry name" value="WD40_repeat_dom_sf"/>
</dbReference>
<dbReference type="Proteomes" id="UP001437256">
    <property type="component" value="Unassembled WGS sequence"/>
</dbReference>
<organism evidence="6 7">
    <name type="scientific">Marasmius tenuissimus</name>
    <dbReference type="NCBI Taxonomy" id="585030"/>
    <lineage>
        <taxon>Eukaryota</taxon>
        <taxon>Fungi</taxon>
        <taxon>Dikarya</taxon>
        <taxon>Basidiomycota</taxon>
        <taxon>Agaricomycotina</taxon>
        <taxon>Agaricomycetes</taxon>
        <taxon>Agaricomycetidae</taxon>
        <taxon>Agaricales</taxon>
        <taxon>Marasmiineae</taxon>
        <taxon>Marasmiaceae</taxon>
        <taxon>Marasmius</taxon>
    </lineage>
</organism>
<dbReference type="InterPro" id="IPR037379">
    <property type="entry name" value="WDR74/Nsa1"/>
</dbReference>
<protein>
    <recommendedName>
        <fullName evidence="4">Ribosome biogenesis protein NSA1</fullName>
    </recommendedName>
</protein>
<evidence type="ECO:0000256" key="3">
    <source>
        <dbReference type="ARBA" id="ARBA00011187"/>
    </source>
</evidence>
<reference evidence="6 7" key="1">
    <citation type="submission" date="2024-05" db="EMBL/GenBank/DDBJ databases">
        <title>A draft genome resource for the thread blight pathogen Marasmius tenuissimus strain MS-2.</title>
        <authorList>
            <person name="Yulfo-Soto G.E."/>
            <person name="Baruah I.K."/>
            <person name="Amoako-Attah I."/>
            <person name="Bukari Y."/>
            <person name="Meinhardt L.W."/>
            <person name="Bailey B.A."/>
            <person name="Cohen S.P."/>
        </authorList>
    </citation>
    <scope>NUCLEOTIDE SEQUENCE [LARGE SCALE GENOMIC DNA]</scope>
    <source>
        <strain evidence="6 7">MS-2</strain>
    </source>
</reference>
<evidence type="ECO:0000256" key="2">
    <source>
        <dbReference type="ARBA" id="ARBA00007861"/>
    </source>
</evidence>
<feature type="compositionally biased region" description="Acidic residues" evidence="5">
    <location>
        <begin position="374"/>
        <end position="391"/>
    </location>
</feature>
<name>A0ABR3ABW0_9AGAR</name>
<dbReference type="PANTHER" id="PTHR16038">
    <property type="entry name" value="NOP SEVEN ASSOCIATED PROTEIN 1"/>
    <property type="match status" value="1"/>
</dbReference>
<accession>A0ABR3ABW0</accession>
<evidence type="ECO:0000313" key="7">
    <source>
        <dbReference type="Proteomes" id="UP001437256"/>
    </source>
</evidence>
<proteinExistence type="inferred from homology"/>
<gene>
    <name evidence="6" type="ORF">AAF712_001308</name>
</gene>
<comment type="similarity">
    <text evidence="2">Belongs to the NSA1 family.</text>
</comment>
<feature type="region of interest" description="Disordered" evidence="5">
    <location>
        <begin position="358"/>
        <end position="403"/>
    </location>
</feature>
<dbReference type="Gene3D" id="2.130.10.10">
    <property type="entry name" value="YVTN repeat-like/Quinoprotein amine dehydrogenase"/>
    <property type="match status" value="1"/>
</dbReference>
<sequence>MRFITGDELGNLKVVSSVEGDQKLKLGYAEVPTSTSTQKSVQKLAIKCSKDDENSTVSAAYADGTVATLQVEQDSSLKKLRTWNEPRMKAGERFVGLSETKSGRGTLSCTSNGALRLFPNEDSETQLTTALPTRLCDWRISPSTQKFAYGGDEVDLSVWDLEKSFAAPTKEAISSNSSTSKKRKRNEALFPAELWRAKNVPNDNLGLRQPIRITSVAFVGPSSDSHIVAGTQLGDVRRYDTRAARKPVSDWTGIGKLGGVRVVESGLAENQVFVADGSSNLFAIDMRTGGIIYSYKGLSGAVTSIAPSASHMVSTAQDRFVRLHSVFPPPPEVGQQQETKGQVIDKLYVKSSPTVVAWDPSFNRNTEPSSSLSDAEDEDVWEGMEPVEDDDNHSKRRKKSNLS</sequence>
<dbReference type="PANTHER" id="PTHR16038:SF4">
    <property type="entry name" value="WD REPEAT-CONTAINING PROTEIN 74"/>
    <property type="match status" value="1"/>
</dbReference>
<evidence type="ECO:0000256" key="4">
    <source>
        <dbReference type="ARBA" id="ARBA00014234"/>
    </source>
</evidence>
<keyword evidence="7" id="KW-1185">Reference proteome</keyword>
<dbReference type="EMBL" id="JBBXMP010000003">
    <property type="protein sequence ID" value="KAL0071451.1"/>
    <property type="molecule type" value="Genomic_DNA"/>
</dbReference>
<dbReference type="CDD" id="cd22857">
    <property type="entry name" value="WDR74"/>
    <property type="match status" value="1"/>
</dbReference>